<name>X1VPF0_9ZZZZ</name>
<organism evidence="1">
    <name type="scientific">marine sediment metagenome</name>
    <dbReference type="NCBI Taxonomy" id="412755"/>
    <lineage>
        <taxon>unclassified sequences</taxon>
        <taxon>metagenomes</taxon>
        <taxon>ecological metagenomes</taxon>
    </lineage>
</organism>
<protein>
    <recommendedName>
        <fullName evidence="2">Bulb-type lectin domain-containing protein</fullName>
    </recommendedName>
</protein>
<proteinExistence type="predicted"/>
<accession>X1VPF0</accession>
<feature type="non-terminal residue" evidence="1">
    <location>
        <position position="1"/>
    </location>
</feature>
<dbReference type="SUPFAM" id="SSF50998">
    <property type="entry name" value="Quinoprotein alcohol dehydrogenase-like"/>
    <property type="match status" value="1"/>
</dbReference>
<dbReference type="InterPro" id="IPR015943">
    <property type="entry name" value="WD40/YVTN_repeat-like_dom_sf"/>
</dbReference>
<reference evidence="1" key="1">
    <citation type="journal article" date="2014" name="Front. Microbiol.">
        <title>High frequency of phylogenetically diverse reductive dehalogenase-homologous genes in deep subseafloor sedimentary metagenomes.</title>
        <authorList>
            <person name="Kawai M."/>
            <person name="Futagami T."/>
            <person name="Toyoda A."/>
            <person name="Takaki Y."/>
            <person name="Nishi S."/>
            <person name="Hori S."/>
            <person name="Arai W."/>
            <person name="Tsubouchi T."/>
            <person name="Morono Y."/>
            <person name="Uchiyama I."/>
            <person name="Ito T."/>
            <person name="Fujiyama A."/>
            <person name="Inagaki F."/>
            <person name="Takami H."/>
        </authorList>
    </citation>
    <scope>NUCLEOTIDE SEQUENCE</scope>
    <source>
        <strain evidence="1">Expedition CK06-06</strain>
    </source>
</reference>
<dbReference type="AlphaFoldDB" id="X1VPF0"/>
<sequence>GDTLWTKTYGGISSDKGWSVQQTTDNGYIITGCTMSFGPGGEDFYLIKTDENGDTLWTRAYGGQGIYDYGYSAQQTTDNGYIIVGYTNSFGAGNYDVYLVKTDKNGDTLWTKTYGGTAYDVGWSVQQTADNGYIIVGWTSSFGAGGYDVYLIKTDANGDTLWTKTYGGPIYDYGRSIQQTTDNGYIIAGYTKVIRANHRCLPY</sequence>
<dbReference type="PANTHER" id="PTHR42754:SF1">
    <property type="entry name" value="LIPOPROTEIN"/>
    <property type="match status" value="1"/>
</dbReference>
<evidence type="ECO:0008006" key="2">
    <source>
        <dbReference type="Google" id="ProtNLM"/>
    </source>
</evidence>
<comment type="caution">
    <text evidence="1">The sequence shown here is derived from an EMBL/GenBank/DDBJ whole genome shotgun (WGS) entry which is preliminary data.</text>
</comment>
<evidence type="ECO:0000313" key="1">
    <source>
        <dbReference type="EMBL" id="GAJ21892.1"/>
    </source>
</evidence>
<dbReference type="EMBL" id="BARW01035648">
    <property type="protein sequence ID" value="GAJ21892.1"/>
    <property type="molecule type" value="Genomic_DNA"/>
</dbReference>
<dbReference type="Gene3D" id="2.130.10.10">
    <property type="entry name" value="YVTN repeat-like/Quinoprotein amine dehydrogenase"/>
    <property type="match status" value="1"/>
</dbReference>
<dbReference type="PANTHER" id="PTHR42754">
    <property type="entry name" value="ENDOGLUCANASE"/>
    <property type="match status" value="1"/>
</dbReference>
<gene>
    <name evidence="1" type="ORF">S12H4_55553</name>
</gene>
<dbReference type="InterPro" id="IPR011047">
    <property type="entry name" value="Quinoprotein_ADH-like_sf"/>
</dbReference>